<dbReference type="PANTHER" id="PTHR45933:SF5">
    <property type="entry name" value="PROTEIN C2-DOMAIN ABA-RELATED 4"/>
    <property type="match status" value="1"/>
</dbReference>
<reference evidence="13" key="2">
    <citation type="journal article" date="2024" name="Plant">
        <title>Genomic evolution and insights into agronomic trait innovations of Sesamum species.</title>
        <authorList>
            <person name="Miao H."/>
            <person name="Wang L."/>
            <person name="Qu L."/>
            <person name="Liu H."/>
            <person name="Sun Y."/>
            <person name="Le M."/>
            <person name="Wang Q."/>
            <person name="Wei S."/>
            <person name="Zheng Y."/>
            <person name="Lin W."/>
            <person name="Duan Y."/>
            <person name="Cao H."/>
            <person name="Xiong S."/>
            <person name="Wang X."/>
            <person name="Wei L."/>
            <person name="Li C."/>
            <person name="Ma Q."/>
            <person name="Ju M."/>
            <person name="Zhao R."/>
            <person name="Li G."/>
            <person name="Mu C."/>
            <person name="Tian Q."/>
            <person name="Mei H."/>
            <person name="Zhang T."/>
            <person name="Gao T."/>
            <person name="Zhang H."/>
        </authorList>
    </citation>
    <scope>NUCLEOTIDE SEQUENCE</scope>
    <source>
        <strain evidence="13">K16</strain>
    </source>
</reference>
<dbReference type="SUPFAM" id="SSF49562">
    <property type="entry name" value="C2 domain (Calcium/lipid-binding domain, CaLB)"/>
    <property type="match status" value="1"/>
</dbReference>
<organism evidence="13 14">
    <name type="scientific">Sesamum angolense</name>
    <dbReference type="NCBI Taxonomy" id="2727404"/>
    <lineage>
        <taxon>Eukaryota</taxon>
        <taxon>Viridiplantae</taxon>
        <taxon>Streptophyta</taxon>
        <taxon>Embryophyta</taxon>
        <taxon>Tracheophyta</taxon>
        <taxon>Spermatophyta</taxon>
        <taxon>Magnoliopsida</taxon>
        <taxon>eudicotyledons</taxon>
        <taxon>Gunneridae</taxon>
        <taxon>Pentapetalae</taxon>
        <taxon>asterids</taxon>
        <taxon>lamiids</taxon>
        <taxon>Lamiales</taxon>
        <taxon>Pedaliaceae</taxon>
        <taxon>Sesamum</taxon>
    </lineage>
</organism>
<dbReference type="GO" id="GO:0046872">
    <property type="term" value="F:metal ion binding"/>
    <property type="evidence" value="ECO:0007669"/>
    <property type="project" value="UniProtKB-KW"/>
</dbReference>
<keyword evidence="4" id="KW-1003">Cell membrane</keyword>
<feature type="domain" description="C2" evidence="12">
    <location>
        <begin position="6"/>
        <end position="37"/>
    </location>
</feature>
<proteinExistence type="inferred from homology"/>
<dbReference type="GO" id="GO:0009738">
    <property type="term" value="P:abscisic acid-activated signaling pathway"/>
    <property type="evidence" value="ECO:0007669"/>
    <property type="project" value="UniProtKB-KW"/>
</dbReference>
<dbReference type="InterPro" id="IPR000008">
    <property type="entry name" value="C2_dom"/>
</dbReference>
<comment type="caution">
    <text evidence="13">The sequence shown here is derived from an EMBL/GenBank/DDBJ whole genome shotgun (WGS) entry which is preliminary data.</text>
</comment>
<keyword evidence="10" id="KW-0539">Nucleus</keyword>
<keyword evidence="3" id="KW-0343">GTPase activation</keyword>
<comment type="subcellular location">
    <subcellularLocation>
        <location evidence="2">Cell membrane</location>
    </subcellularLocation>
    <subcellularLocation>
        <location evidence="1">Nucleus</location>
    </subcellularLocation>
</comment>
<evidence type="ECO:0000256" key="11">
    <source>
        <dbReference type="ARBA" id="ARBA00024037"/>
    </source>
</evidence>
<evidence type="ECO:0000256" key="4">
    <source>
        <dbReference type="ARBA" id="ARBA00022475"/>
    </source>
</evidence>
<feature type="domain" description="C2" evidence="12">
    <location>
        <begin position="38"/>
        <end position="60"/>
    </location>
</feature>
<keyword evidence="6" id="KW-0479">Metal-binding</keyword>
<evidence type="ECO:0000256" key="5">
    <source>
        <dbReference type="ARBA" id="ARBA00022682"/>
    </source>
</evidence>
<dbReference type="Proteomes" id="UP001289374">
    <property type="component" value="Unassembled WGS sequence"/>
</dbReference>
<dbReference type="InterPro" id="IPR035892">
    <property type="entry name" value="C2_domain_sf"/>
</dbReference>
<dbReference type="PANTHER" id="PTHR45933">
    <property type="entry name" value="PROTEIN C2-DOMAIN ABA-RELATED 4"/>
    <property type="match status" value="1"/>
</dbReference>
<evidence type="ECO:0000256" key="6">
    <source>
        <dbReference type="ARBA" id="ARBA00022723"/>
    </source>
</evidence>
<evidence type="ECO:0000256" key="9">
    <source>
        <dbReference type="ARBA" id="ARBA00023136"/>
    </source>
</evidence>
<reference evidence="13" key="1">
    <citation type="submission" date="2020-06" db="EMBL/GenBank/DDBJ databases">
        <authorList>
            <person name="Li T."/>
            <person name="Hu X."/>
            <person name="Zhang T."/>
            <person name="Song X."/>
            <person name="Zhang H."/>
            <person name="Dai N."/>
            <person name="Sheng W."/>
            <person name="Hou X."/>
            <person name="Wei L."/>
        </authorList>
    </citation>
    <scope>NUCLEOTIDE SEQUENCE</scope>
    <source>
        <strain evidence="13">K16</strain>
        <tissue evidence="13">Leaf</tissue>
    </source>
</reference>
<name>A0AAE1WLU4_9LAMI</name>
<dbReference type="GO" id="GO:0005886">
    <property type="term" value="C:plasma membrane"/>
    <property type="evidence" value="ECO:0007669"/>
    <property type="project" value="UniProtKB-SubCell"/>
</dbReference>
<evidence type="ECO:0000256" key="8">
    <source>
        <dbReference type="ARBA" id="ARBA00023121"/>
    </source>
</evidence>
<evidence type="ECO:0000256" key="3">
    <source>
        <dbReference type="ARBA" id="ARBA00022468"/>
    </source>
</evidence>
<keyword evidence="14" id="KW-1185">Reference proteome</keyword>
<keyword evidence="5" id="KW-0938">Abscisic acid signaling pathway</keyword>
<keyword evidence="9" id="KW-0472">Membrane</keyword>
<dbReference type="InterPro" id="IPR044562">
    <property type="entry name" value="CAR1-11"/>
</dbReference>
<dbReference type="GO" id="GO:0005634">
    <property type="term" value="C:nucleus"/>
    <property type="evidence" value="ECO:0007669"/>
    <property type="project" value="UniProtKB-SubCell"/>
</dbReference>
<gene>
    <name evidence="13" type="ORF">Sango_1718300</name>
</gene>
<keyword evidence="7" id="KW-0106">Calcium</keyword>
<evidence type="ECO:0000259" key="12">
    <source>
        <dbReference type="Pfam" id="PF00168"/>
    </source>
</evidence>
<evidence type="ECO:0000256" key="1">
    <source>
        <dbReference type="ARBA" id="ARBA00004123"/>
    </source>
</evidence>
<dbReference type="GO" id="GO:0005096">
    <property type="term" value="F:GTPase activator activity"/>
    <property type="evidence" value="ECO:0007669"/>
    <property type="project" value="UniProtKB-KW"/>
</dbReference>
<dbReference type="GO" id="GO:0008289">
    <property type="term" value="F:lipid binding"/>
    <property type="evidence" value="ECO:0007669"/>
    <property type="project" value="UniProtKB-KW"/>
</dbReference>
<comment type="similarity">
    <text evidence="11">Belongs to the plant CAR protein family.</text>
</comment>
<dbReference type="AlphaFoldDB" id="A0AAE1WLU4"/>
<evidence type="ECO:0000256" key="2">
    <source>
        <dbReference type="ARBA" id="ARBA00004236"/>
    </source>
</evidence>
<sequence length="229" mass="25126">MDNLLGLLRIRVKRGINLAVRDVRSSDPYVVIKMGKQTVFDHDTFSKDDKMGEAQFDIEPFIEAVRMKLEGLPDGTVITKIQPSRNNCLSEESTVIWKDARVVQDMCLRLKNVECGEVEIQLQWIELPGSKGFAKTIGIIDGASRSNPGSAGIGGIIRDWKDKFIKGFAKTIIIIDGTSKSNPGPADIGGIIRDLKDKFTTGFAKTIGSINGASRSNQKSVDIGHIIHD</sequence>
<evidence type="ECO:0000256" key="7">
    <source>
        <dbReference type="ARBA" id="ARBA00022837"/>
    </source>
</evidence>
<accession>A0AAE1WLU4</accession>
<evidence type="ECO:0000256" key="10">
    <source>
        <dbReference type="ARBA" id="ARBA00023242"/>
    </source>
</evidence>
<dbReference type="Pfam" id="PF00168">
    <property type="entry name" value="C2"/>
    <property type="match status" value="2"/>
</dbReference>
<dbReference type="EMBL" id="JACGWL010000009">
    <property type="protein sequence ID" value="KAK4395640.1"/>
    <property type="molecule type" value="Genomic_DNA"/>
</dbReference>
<protein>
    <submittedName>
        <fullName evidence="13">Protein C2-DOMAIN ABA-RELATED 4</fullName>
    </submittedName>
</protein>
<keyword evidence="8" id="KW-0446">Lipid-binding</keyword>
<evidence type="ECO:0000313" key="14">
    <source>
        <dbReference type="Proteomes" id="UP001289374"/>
    </source>
</evidence>
<evidence type="ECO:0000313" key="13">
    <source>
        <dbReference type="EMBL" id="KAK4395640.1"/>
    </source>
</evidence>